<evidence type="ECO:0000313" key="4">
    <source>
        <dbReference type="EMBL" id="SDM54774.1"/>
    </source>
</evidence>
<dbReference type="Proteomes" id="UP000198901">
    <property type="component" value="Unassembled WGS sequence"/>
</dbReference>
<dbReference type="AlphaFoldDB" id="A0A1G9U558"/>
<reference evidence="4 5" key="1">
    <citation type="submission" date="2016-10" db="EMBL/GenBank/DDBJ databases">
        <authorList>
            <person name="de Groot N.N."/>
        </authorList>
    </citation>
    <scope>NUCLEOTIDE SEQUENCE [LARGE SCALE GENOMIC DNA]</scope>
    <source>
        <strain evidence="4 5">DSM 21668</strain>
    </source>
</reference>
<evidence type="ECO:0000256" key="2">
    <source>
        <dbReference type="SAM" id="SignalP"/>
    </source>
</evidence>
<dbReference type="EMBL" id="FNGS01000007">
    <property type="protein sequence ID" value="SDM54774.1"/>
    <property type="molecule type" value="Genomic_DNA"/>
</dbReference>
<dbReference type="Pfam" id="PF12770">
    <property type="entry name" value="CHAT"/>
    <property type="match status" value="1"/>
</dbReference>
<evidence type="ECO:0000256" key="1">
    <source>
        <dbReference type="SAM" id="Phobius"/>
    </source>
</evidence>
<dbReference type="InterPro" id="IPR019734">
    <property type="entry name" value="TPR_rpt"/>
</dbReference>
<gene>
    <name evidence="4" type="ORF">SAMN04488090_3665</name>
</gene>
<dbReference type="InterPro" id="IPR024983">
    <property type="entry name" value="CHAT_dom"/>
</dbReference>
<dbReference type="SUPFAM" id="SSF48452">
    <property type="entry name" value="TPR-like"/>
    <property type="match status" value="2"/>
</dbReference>
<sequence>MLCSTKSGRLLSILCALMLLFLQAAQAQQVLPADPIRTLQQKAESTYLGGDYNGAIKLMEEAVSLARQQKSTPRVADLQVESSTIYFVSGATAKAVAACKSAIDLLHKTPVDSIRFKAFSNLGYFYTESFQEKQADYYYGLAENLLETAPKLVQETPAYVAAYYNQRGVYYNNTYDFIQATIYFEKSVSVAKEYHLSSLLSFFTSNLSTQYNNLGDYEKSLRLSLETLANEPEPYRQIVYQINVAQTYSKLRNNRAARRYLEQAQRLIAQYKQRSSGDFAELAITLWRNWGTYYTGTHQLEQGIAAFDRSIRLSIAYWGEHHPTLAVSYRDKARLLEENGRYEAALENYRHAMSAVYLGAPLGKGTSLPDLNEGILSDRELFEALLGQASVLEKIGLQRRKPFLEETFATYQLALHLAERIRTNYDVADAKLLFGQQVSAVNEQALRIAYELYAETHQYRYLKKAFEITESTRASTLFDARKEQSLKSAWVPRDLSMQESQIKGEITSLKLQLQQPLSKEEQANLKAKLVEQKLALDKFRQKLRQRIPMYARYRAANETLGVDDLRTKVLDDKSAVLSYVLTDQDVFIFVVTKGAVKWLRRPMNEHIRGIIQKLQVSLYENPGISPYKGHQAAQFAYQYLFAPVLPYLRGVDRLIIIRDKELNYLPFEVLESDASSHGFLLRDYAIRYAYGASLAQIHSPPPSWGGGPSGVLAMAPFSDLSVQKNTFRDKTLGTLPASQKEIMAVGGIQFANNKATKDQFLKSYASSEIIHLATHARTDDKDAERSFIAFYPDNSQYKLYTDELYNLSFSHTRMVVLSACETGRGRLHRGEGLMSLARGFLYGGCPSVVTTLWNAHDQSSAYLSERLYYHLRKGDSIDEALRQAKLDFFSSKMGVLYDHPYYWANMILIGDASVLYQSKWKSIGRISLGICLIGSLFLGITLARYWFRE</sequence>
<dbReference type="InterPro" id="IPR011990">
    <property type="entry name" value="TPR-like_helical_dom_sf"/>
</dbReference>
<evidence type="ECO:0000313" key="5">
    <source>
        <dbReference type="Proteomes" id="UP000198901"/>
    </source>
</evidence>
<feature type="signal peptide" evidence="2">
    <location>
        <begin position="1"/>
        <end position="27"/>
    </location>
</feature>
<dbReference type="PANTHER" id="PTHR10098">
    <property type="entry name" value="RAPSYN-RELATED"/>
    <property type="match status" value="1"/>
</dbReference>
<keyword evidence="1" id="KW-1133">Transmembrane helix</keyword>
<keyword evidence="1" id="KW-0812">Transmembrane</keyword>
<dbReference type="PANTHER" id="PTHR10098:SF108">
    <property type="entry name" value="TETRATRICOPEPTIDE REPEAT PROTEIN 28"/>
    <property type="match status" value="1"/>
</dbReference>
<accession>A0A1G9U558</accession>
<dbReference type="OrthoDB" id="9771112at2"/>
<dbReference type="Pfam" id="PF13424">
    <property type="entry name" value="TPR_12"/>
    <property type="match status" value="1"/>
</dbReference>
<keyword evidence="5" id="KW-1185">Reference proteome</keyword>
<organism evidence="4 5">
    <name type="scientific">Siphonobacter aquaeclarae</name>
    <dbReference type="NCBI Taxonomy" id="563176"/>
    <lineage>
        <taxon>Bacteria</taxon>
        <taxon>Pseudomonadati</taxon>
        <taxon>Bacteroidota</taxon>
        <taxon>Cytophagia</taxon>
        <taxon>Cytophagales</taxon>
        <taxon>Cytophagaceae</taxon>
        <taxon>Siphonobacter</taxon>
    </lineage>
</organism>
<feature type="transmembrane region" description="Helical" evidence="1">
    <location>
        <begin position="928"/>
        <end position="947"/>
    </location>
</feature>
<feature type="chain" id="PRO_5011467071" evidence="2">
    <location>
        <begin position="28"/>
        <end position="949"/>
    </location>
</feature>
<dbReference type="Gene3D" id="1.25.40.10">
    <property type="entry name" value="Tetratricopeptide repeat domain"/>
    <property type="match status" value="3"/>
</dbReference>
<dbReference type="STRING" id="563176.SAMN04488090_3665"/>
<proteinExistence type="predicted"/>
<protein>
    <submittedName>
        <fullName evidence="4">CHAT domain-containing protein</fullName>
    </submittedName>
</protein>
<name>A0A1G9U558_9BACT</name>
<feature type="domain" description="CHAT" evidence="3">
    <location>
        <begin position="632"/>
        <end position="911"/>
    </location>
</feature>
<evidence type="ECO:0000259" key="3">
    <source>
        <dbReference type="Pfam" id="PF12770"/>
    </source>
</evidence>
<dbReference type="SMART" id="SM00028">
    <property type="entry name" value="TPR"/>
    <property type="match status" value="6"/>
</dbReference>
<keyword evidence="2" id="KW-0732">Signal</keyword>
<keyword evidence="1" id="KW-0472">Membrane</keyword>